<reference evidence="3" key="1">
    <citation type="submission" date="2017-12" db="EMBL/GenBank/DDBJ databases">
        <title>Gene loss provides genomic basis for host adaptation in cereal stripe rust fungi.</title>
        <authorList>
            <person name="Xia C."/>
        </authorList>
    </citation>
    <scope>NUCLEOTIDE SEQUENCE [LARGE SCALE GENOMIC DNA]</scope>
    <source>
        <strain evidence="3">93-210</strain>
    </source>
</reference>
<dbReference type="EMBL" id="PKSL01000145">
    <property type="protein sequence ID" value="POW02269.1"/>
    <property type="molecule type" value="Genomic_DNA"/>
</dbReference>
<evidence type="ECO:0000313" key="4">
    <source>
        <dbReference type="Proteomes" id="UP000239156"/>
    </source>
</evidence>
<feature type="compositionally biased region" description="Acidic residues" evidence="1">
    <location>
        <begin position="803"/>
        <end position="821"/>
    </location>
</feature>
<feature type="region of interest" description="Disordered" evidence="1">
    <location>
        <begin position="803"/>
        <end position="845"/>
    </location>
</feature>
<proteinExistence type="predicted"/>
<dbReference type="AlphaFoldDB" id="A0A2S4UYC1"/>
<evidence type="ECO:0000313" key="3">
    <source>
        <dbReference type="EMBL" id="POW02269.1"/>
    </source>
</evidence>
<dbReference type="PANTHER" id="PTHR33069:SF3">
    <property type="entry name" value="DYNEIN HEAVY CHAIN TAIL DOMAIN-CONTAINING PROTEIN"/>
    <property type="match status" value="1"/>
</dbReference>
<evidence type="ECO:0000256" key="1">
    <source>
        <dbReference type="SAM" id="MobiDB-lite"/>
    </source>
</evidence>
<protein>
    <submittedName>
        <fullName evidence="3">Uncharacterized protein</fullName>
    </submittedName>
</protein>
<feature type="chain" id="PRO_5015720286" evidence="2">
    <location>
        <begin position="17"/>
        <end position="1212"/>
    </location>
</feature>
<dbReference type="VEuPathDB" id="FungiDB:PSHT_11632"/>
<dbReference type="VEuPathDB" id="FungiDB:PSTT_12024"/>
<comment type="caution">
    <text evidence="3">The sequence shown here is derived from an EMBL/GenBank/DDBJ whole genome shotgun (WGS) entry which is preliminary data.</text>
</comment>
<organism evidence="3 4">
    <name type="scientific">Puccinia striiformis</name>
    <dbReference type="NCBI Taxonomy" id="27350"/>
    <lineage>
        <taxon>Eukaryota</taxon>
        <taxon>Fungi</taxon>
        <taxon>Dikarya</taxon>
        <taxon>Basidiomycota</taxon>
        <taxon>Pucciniomycotina</taxon>
        <taxon>Pucciniomycetes</taxon>
        <taxon>Pucciniales</taxon>
        <taxon>Pucciniaceae</taxon>
        <taxon>Puccinia</taxon>
    </lineage>
</organism>
<keyword evidence="4" id="KW-1185">Reference proteome</keyword>
<feature type="signal peptide" evidence="2">
    <location>
        <begin position="1"/>
        <end position="16"/>
    </location>
</feature>
<name>A0A2S4UYC1_9BASI</name>
<dbReference type="PANTHER" id="PTHR33069">
    <property type="entry name" value="CHROMOSOME 7, WHOLE GENOME SHOTGUN SEQUENCE-RELATED"/>
    <property type="match status" value="1"/>
</dbReference>
<feature type="compositionally biased region" description="Low complexity" evidence="1">
    <location>
        <begin position="836"/>
        <end position="845"/>
    </location>
</feature>
<sequence length="1212" mass="139766">MVLLIFSLSSLHPSSSKLSETTMADLESSDDLEIYQSSSSVESGSSINSWTSEELRTRELVVTTGSTLRLLDKLISKFKNLDMTNSDPIKDLPQEIVDKKNEELIDLETNILPSYKLKLRSLHDTLGLQNDSRVQPKTNLESTYRALLDLHKTWDILYDRIETTAWDPPSEVTQDHHYGQAKFFRTDLLAHDHWKLSSPDTSELLSYYKTYIRSWQQSVHRPAIKSKSQFTYTNGQTIITQTDHCLKLVDKMIHSFQLSDLDLLQLQWISNRPTLEKLIKTLTQKAHIKSVNQFGESIILMIGLAGKIIPLLKLIRTLMTKISNPYDKSRFGLSLSPVLSSYTLQRLEEPVGSISSDLELLIEFVSHPIDRNVELTNHQINEIRSLIINQISEELNNFLIILALNLIPSDCQPVHHSLQLNYQDWILTWKSAWDLALSTMADSELLDEEEGYQSSSSEQSYWHPDSLEWGETMPDKDITNGSTLRLLDRMIGKCRHPTMGQSKPISDLPEEEVKKKNKELLNIELKILPTFKRRLKTLQASLGLQNDQRIHPNTNLESTYQSLIDLNGIWDTLHGHVEQAALHPPPAKTHDHQYQAWKFFRTDLLTHEHWRLWSGDLSELLGYYRDYVSSWQQSTHRPTIKNYQSLCSIYRYDYPFIPIARFQSTSNRMVENIPKLDRLLSMKITPDRAIRLARKTVPLIKLMRTLFNKISNPRKKGSSSDLLTELNTITLNKLKVLPFWITLDLNHLIDAIARIPSFNVFPINSDNLDPHSLEDNFQDWVLTWKSIWDSVICNFLDTLYYPEEEEEEEEDSDDDDDDDEIPAFLELTPDDDGESYESSSSADSFTSFEGSWYLSKRASTAGKKSKITSGEILTGLDDLISRFKGSGLSTSEPIIDLPQERVEWKNDHMLVMKDELLPAFKLKLKTLRDSLGLQKDPRMHPEMLLGSTYQGLLDLQMISETIDHYIEFIGLQPPPAAAHDHHYQACKFYRTNLLGDQLWRLWTIDMSELLSYYKDYIRAWKLSCHRPSKTKCYLRVGQSIGLAQKTVLLVKLIRTLINKLTNPWKKKSITFRLDTGLNSTTLSRLHDPPNFISSDFKLVTQILLQSSRSNELRNQGGGRDEQFRSDQIRTLVINKISKTINNFITLLASNLVPINHDFDPLSLESNYMLWVLTWKHIWDSALCDFLNALAEFDQEEDGEGEEEEDDDDDIQE</sequence>
<feature type="region of interest" description="Disordered" evidence="1">
    <location>
        <begin position="1193"/>
        <end position="1212"/>
    </location>
</feature>
<gene>
    <name evidence="3" type="ORF">PSTT_12024</name>
</gene>
<accession>A0A2S4UYC1</accession>
<evidence type="ECO:0000256" key="2">
    <source>
        <dbReference type="SAM" id="SignalP"/>
    </source>
</evidence>
<keyword evidence="2" id="KW-0732">Signal</keyword>
<dbReference type="Proteomes" id="UP000239156">
    <property type="component" value="Unassembled WGS sequence"/>
</dbReference>